<feature type="transmembrane region" description="Helical" evidence="1">
    <location>
        <begin position="163"/>
        <end position="188"/>
    </location>
</feature>
<organism evidence="2 3">
    <name type="scientific">Zunongwangia pacifica</name>
    <dbReference type="NCBI Taxonomy" id="2911062"/>
    <lineage>
        <taxon>Bacteria</taxon>
        <taxon>Pseudomonadati</taxon>
        <taxon>Bacteroidota</taxon>
        <taxon>Flavobacteriia</taxon>
        <taxon>Flavobacteriales</taxon>
        <taxon>Flavobacteriaceae</taxon>
        <taxon>Zunongwangia</taxon>
    </lineage>
</organism>
<reference evidence="2" key="1">
    <citation type="submission" date="2022-01" db="EMBL/GenBank/DDBJ databases">
        <title>Genome sequencing of Zunongwangia sp. M21534 genome.</title>
        <authorList>
            <person name="Chen Y."/>
            <person name="Dong C."/>
            <person name="Shao Z."/>
        </authorList>
    </citation>
    <scope>NUCLEOTIDE SEQUENCE</scope>
    <source>
        <strain evidence="2">MCCC M21534</strain>
    </source>
</reference>
<evidence type="ECO:0000256" key="1">
    <source>
        <dbReference type="SAM" id="Phobius"/>
    </source>
</evidence>
<name>A0A9X1ZZ62_9FLAO</name>
<dbReference type="Proteomes" id="UP001139521">
    <property type="component" value="Unassembled WGS sequence"/>
</dbReference>
<keyword evidence="1" id="KW-1133">Transmembrane helix</keyword>
<dbReference type="EMBL" id="JAKHSK010000016">
    <property type="protein sequence ID" value="MCL6219101.1"/>
    <property type="molecule type" value="Genomic_DNA"/>
</dbReference>
<protein>
    <submittedName>
        <fullName evidence="2">Uncharacterized protein</fullName>
    </submittedName>
</protein>
<feature type="transmembrane region" description="Helical" evidence="1">
    <location>
        <begin position="200"/>
        <end position="223"/>
    </location>
</feature>
<accession>A0A9X1ZZ62</accession>
<gene>
    <name evidence="2" type="ORF">L1967_12425</name>
</gene>
<dbReference type="AlphaFoldDB" id="A0A9X1ZZ62"/>
<feature type="transmembrane region" description="Helical" evidence="1">
    <location>
        <begin position="57"/>
        <end position="76"/>
    </location>
</feature>
<keyword evidence="1" id="KW-0472">Membrane</keyword>
<comment type="caution">
    <text evidence="2">The sequence shown here is derived from an EMBL/GenBank/DDBJ whole genome shotgun (WGS) entry which is preliminary data.</text>
</comment>
<dbReference type="RefSeq" id="WP_249601884.1">
    <property type="nucleotide sequence ID" value="NZ_JAKHSK010000016.1"/>
</dbReference>
<evidence type="ECO:0000313" key="3">
    <source>
        <dbReference type="Proteomes" id="UP001139521"/>
    </source>
</evidence>
<sequence length="289" mass="33625">MDKEKDQAIHLSLAITMRELYKVSNRFVYWSYFVQALLFAINIYLILANPSETNSSIWALLAFSIAVIILSISLIYKSKKYYELGENVRKMDMIERIFPDAANGTSRSYLISRLPRSILEKAKKNPDKKTDYYTDRVDKYEKLIENIQQNCYFTSEIMRSYSLLILSVIIGISVLLAGSIIYGFFILSESNADQELSKSIAGYLALLINFIFTLNIIDHYILFDKKAKELKKIDESLNWIKNNPHEDEIITSFTEYNCILCNALPCPDFAYDRIKKKINFVWENRVNND</sequence>
<keyword evidence="3" id="KW-1185">Reference proteome</keyword>
<keyword evidence="1" id="KW-0812">Transmembrane</keyword>
<evidence type="ECO:0000313" key="2">
    <source>
        <dbReference type="EMBL" id="MCL6219101.1"/>
    </source>
</evidence>
<feature type="transmembrane region" description="Helical" evidence="1">
    <location>
        <begin position="27"/>
        <end position="45"/>
    </location>
</feature>
<proteinExistence type="predicted"/>